<evidence type="ECO:0000256" key="7">
    <source>
        <dbReference type="ARBA" id="ARBA00022622"/>
    </source>
</evidence>
<keyword evidence="6" id="KW-0964">Secreted</keyword>
<keyword evidence="12" id="KW-0325">Glycoprotein</keyword>
<dbReference type="PANTHER" id="PTHR10822:SF8">
    <property type="entry name" value="GLYPICAN-1"/>
    <property type="match status" value="1"/>
</dbReference>
<accession>A0AAD8YZZ6</accession>
<keyword evidence="5" id="KW-1003">Cell membrane</keyword>
<keyword evidence="10 16" id="KW-0472">Membrane</keyword>
<evidence type="ECO:0000256" key="5">
    <source>
        <dbReference type="ARBA" id="ARBA00022475"/>
    </source>
</evidence>
<keyword evidence="11" id="KW-1015">Disulfide bond</keyword>
<dbReference type="PANTHER" id="PTHR10822">
    <property type="entry name" value="GLYPICAN"/>
    <property type="match status" value="1"/>
</dbReference>
<evidence type="ECO:0000256" key="6">
    <source>
        <dbReference type="ARBA" id="ARBA00022525"/>
    </source>
</evidence>
<evidence type="ECO:0000256" key="9">
    <source>
        <dbReference type="ARBA" id="ARBA00022974"/>
    </source>
</evidence>
<name>A0AAD8YZZ6_9TELE</name>
<evidence type="ECO:0000256" key="14">
    <source>
        <dbReference type="ARBA" id="ARBA00023288"/>
    </source>
</evidence>
<keyword evidence="7 16" id="KW-0336">GPI-anchor</keyword>
<keyword evidence="18" id="KW-1185">Reference proteome</keyword>
<evidence type="ECO:0000256" key="1">
    <source>
        <dbReference type="ARBA" id="ARBA00004239"/>
    </source>
</evidence>
<dbReference type="EMBL" id="JAROKS010000021">
    <property type="protein sequence ID" value="KAK1790090.1"/>
    <property type="molecule type" value="Genomic_DNA"/>
</dbReference>
<comment type="caution">
    <text evidence="17">The sequence shown here is derived from an EMBL/GenBank/DDBJ whole genome shotgun (WGS) entry which is preliminary data.</text>
</comment>
<evidence type="ECO:0000256" key="11">
    <source>
        <dbReference type="ARBA" id="ARBA00023157"/>
    </source>
</evidence>
<dbReference type="GO" id="GO:0045202">
    <property type="term" value="C:synapse"/>
    <property type="evidence" value="ECO:0007669"/>
    <property type="project" value="TreeGrafter"/>
</dbReference>
<dbReference type="GO" id="GO:0005576">
    <property type="term" value="C:extracellular region"/>
    <property type="evidence" value="ECO:0007669"/>
    <property type="project" value="UniProtKB-SubCell"/>
</dbReference>
<protein>
    <recommendedName>
        <fullName evidence="4">Glypican-1</fullName>
    </recommendedName>
</protein>
<keyword evidence="13 16" id="KW-0357">Heparan sulfate</keyword>
<evidence type="ECO:0000313" key="18">
    <source>
        <dbReference type="Proteomes" id="UP001239994"/>
    </source>
</evidence>
<evidence type="ECO:0000313" key="17">
    <source>
        <dbReference type="EMBL" id="KAK1790090.1"/>
    </source>
</evidence>
<comment type="function">
    <text evidence="16">Cell surface proteoglycan.</text>
</comment>
<evidence type="ECO:0000256" key="3">
    <source>
        <dbReference type="ARBA" id="ARBA00010260"/>
    </source>
</evidence>
<evidence type="ECO:0000256" key="2">
    <source>
        <dbReference type="ARBA" id="ARBA00004609"/>
    </source>
</evidence>
<keyword evidence="8" id="KW-0732">Signal</keyword>
<gene>
    <name evidence="17" type="ORF">P4O66_002395</name>
</gene>
<dbReference type="GO" id="GO:0005886">
    <property type="term" value="C:plasma membrane"/>
    <property type="evidence" value="ECO:0007669"/>
    <property type="project" value="UniProtKB-SubCell"/>
</dbReference>
<evidence type="ECO:0000256" key="15">
    <source>
        <dbReference type="RuleBase" id="RU003518"/>
    </source>
</evidence>
<proteinExistence type="inferred from homology"/>
<dbReference type="GO" id="GO:1905475">
    <property type="term" value="P:regulation of protein localization to membrane"/>
    <property type="evidence" value="ECO:0007669"/>
    <property type="project" value="TreeGrafter"/>
</dbReference>
<dbReference type="GO" id="GO:0040037">
    <property type="term" value="P:negative regulation of fibroblast growth factor receptor signaling pathway"/>
    <property type="evidence" value="ECO:0007669"/>
    <property type="project" value="TreeGrafter"/>
</dbReference>
<comment type="similarity">
    <text evidence="3 15">Belongs to the glypican family.</text>
</comment>
<dbReference type="Proteomes" id="UP001239994">
    <property type="component" value="Unassembled WGS sequence"/>
</dbReference>
<evidence type="ECO:0000256" key="12">
    <source>
        <dbReference type="ARBA" id="ARBA00023180"/>
    </source>
</evidence>
<evidence type="ECO:0000256" key="13">
    <source>
        <dbReference type="ARBA" id="ARBA00023207"/>
    </source>
</evidence>
<evidence type="ECO:0000256" key="10">
    <source>
        <dbReference type="ARBA" id="ARBA00023136"/>
    </source>
</evidence>
<dbReference type="Pfam" id="PF01153">
    <property type="entry name" value="Glypican"/>
    <property type="match status" value="1"/>
</dbReference>
<dbReference type="GO" id="GO:0016477">
    <property type="term" value="P:cell migration"/>
    <property type="evidence" value="ECO:0007669"/>
    <property type="project" value="TreeGrafter"/>
</dbReference>
<evidence type="ECO:0000256" key="16">
    <source>
        <dbReference type="RuleBase" id="RU003519"/>
    </source>
</evidence>
<sequence length="182" mass="19780">MLNGVTASRSRATSKTAQGHGGEHLRVCRQGYTCCTSQMEENLSSLSRKEFEDQVKESGRNLQASLNGQYKSFDVVAILALSKKIPQKKPGICPSLATLLWFPVCVPASAFCLCNVSGGRNEKSSLGVRAGARAAWQREFRNTSSPFTLISAQLTPARGLEPTTLLARVRCTPREILQHLAA</sequence>
<reference evidence="17" key="1">
    <citation type="submission" date="2023-03" db="EMBL/GenBank/DDBJ databases">
        <title>Electrophorus voltai genome.</title>
        <authorList>
            <person name="Bian C."/>
        </authorList>
    </citation>
    <scope>NUCLEOTIDE SEQUENCE</scope>
    <source>
        <strain evidence="17">CB-2022</strain>
        <tissue evidence="17">Muscle</tissue>
    </source>
</reference>
<organism evidence="17 18">
    <name type="scientific">Electrophorus voltai</name>
    <dbReference type="NCBI Taxonomy" id="2609070"/>
    <lineage>
        <taxon>Eukaryota</taxon>
        <taxon>Metazoa</taxon>
        <taxon>Chordata</taxon>
        <taxon>Craniata</taxon>
        <taxon>Vertebrata</taxon>
        <taxon>Euteleostomi</taxon>
        <taxon>Actinopterygii</taxon>
        <taxon>Neopterygii</taxon>
        <taxon>Teleostei</taxon>
        <taxon>Ostariophysi</taxon>
        <taxon>Gymnotiformes</taxon>
        <taxon>Gymnotoidei</taxon>
        <taxon>Gymnotidae</taxon>
        <taxon>Electrophorus</taxon>
    </lineage>
</organism>
<dbReference type="AlphaFoldDB" id="A0AAD8YZZ6"/>
<dbReference type="GO" id="GO:0009986">
    <property type="term" value="C:cell surface"/>
    <property type="evidence" value="ECO:0007669"/>
    <property type="project" value="TreeGrafter"/>
</dbReference>
<keyword evidence="9 16" id="KW-0654">Proteoglycan</keyword>
<dbReference type="GO" id="GO:0017134">
    <property type="term" value="F:fibroblast growth factor binding"/>
    <property type="evidence" value="ECO:0007669"/>
    <property type="project" value="TreeGrafter"/>
</dbReference>
<evidence type="ECO:0000256" key="4">
    <source>
        <dbReference type="ARBA" id="ARBA00014714"/>
    </source>
</evidence>
<dbReference type="GO" id="GO:0098552">
    <property type="term" value="C:side of membrane"/>
    <property type="evidence" value="ECO:0007669"/>
    <property type="project" value="UniProtKB-KW"/>
</dbReference>
<comment type="subcellular location">
    <subcellularLocation>
        <location evidence="2 16">Cell membrane</location>
        <topology evidence="2 16">Lipid-anchor</topology>
        <topology evidence="2 16">GPI-anchor</topology>
    </subcellularLocation>
    <subcellularLocation>
        <location evidence="1">Secreted</location>
        <location evidence="1">Extracellular space</location>
    </subcellularLocation>
</comment>
<dbReference type="InterPro" id="IPR001863">
    <property type="entry name" value="Glypican"/>
</dbReference>
<keyword evidence="14 16" id="KW-0449">Lipoprotein</keyword>
<evidence type="ECO:0000256" key="8">
    <source>
        <dbReference type="ARBA" id="ARBA00022729"/>
    </source>
</evidence>